<evidence type="ECO:0000256" key="1">
    <source>
        <dbReference type="ARBA" id="ARBA00022737"/>
    </source>
</evidence>
<evidence type="ECO:0000313" key="7">
    <source>
        <dbReference type="Proteomes" id="UP000192257"/>
    </source>
</evidence>
<feature type="region of interest" description="Disordered" evidence="2">
    <location>
        <begin position="685"/>
        <end position="758"/>
    </location>
</feature>
<dbReference type="GO" id="GO:0005737">
    <property type="term" value="C:cytoplasm"/>
    <property type="evidence" value="ECO:0007669"/>
    <property type="project" value="TreeGrafter"/>
</dbReference>
<keyword evidence="7" id="KW-1185">Reference proteome</keyword>
<evidence type="ECO:0000259" key="4">
    <source>
        <dbReference type="Pfam" id="PF13859"/>
    </source>
</evidence>
<dbReference type="PANTHER" id="PTHR10628">
    <property type="entry name" value="SIALIDASE"/>
    <property type="match status" value="1"/>
</dbReference>
<dbReference type="Gene3D" id="2.120.10.10">
    <property type="match status" value="1"/>
</dbReference>
<dbReference type="VEuPathDB" id="TriTrypDB:TM35_000071010"/>
<feature type="chain" id="PRO_5013230477" evidence="3">
    <location>
        <begin position="26"/>
        <end position="815"/>
    </location>
</feature>
<dbReference type="Gene3D" id="2.60.120.200">
    <property type="match status" value="1"/>
</dbReference>
<dbReference type="InterPro" id="IPR011040">
    <property type="entry name" value="Sialidase"/>
</dbReference>
<name>A0A1X0P167_9TRYP</name>
<dbReference type="InterPro" id="IPR026856">
    <property type="entry name" value="Sialidase_fam"/>
</dbReference>
<dbReference type="PRINTS" id="PR01803">
    <property type="entry name" value="TCSIALIDASE"/>
</dbReference>
<dbReference type="GO" id="GO:0004308">
    <property type="term" value="F:exo-alpha-sialidase activity"/>
    <property type="evidence" value="ECO:0007669"/>
    <property type="project" value="InterPro"/>
</dbReference>
<dbReference type="InterPro" id="IPR008377">
    <property type="entry name" value="Sialidase_trypan"/>
</dbReference>
<dbReference type="GO" id="GO:0006689">
    <property type="term" value="P:ganglioside catabolic process"/>
    <property type="evidence" value="ECO:0007669"/>
    <property type="project" value="TreeGrafter"/>
</dbReference>
<evidence type="ECO:0000313" key="6">
    <source>
        <dbReference type="EMBL" id="ORC90677.1"/>
    </source>
</evidence>
<feature type="domain" description="Trans-sialidase C-terminal" evidence="5">
    <location>
        <begin position="448"/>
        <end position="651"/>
    </location>
</feature>
<feature type="domain" description="Sialidase" evidence="4">
    <location>
        <begin position="73"/>
        <end position="395"/>
    </location>
</feature>
<feature type="compositionally biased region" description="Basic and acidic residues" evidence="2">
    <location>
        <begin position="730"/>
        <end position="747"/>
    </location>
</feature>
<dbReference type="InterPro" id="IPR055239">
    <property type="entry name" value="TS_C"/>
</dbReference>
<protein>
    <submittedName>
        <fullName evidence="6">Trans-sialidase</fullName>
    </submittedName>
</protein>
<dbReference type="PROSITE" id="PS51257">
    <property type="entry name" value="PROKAR_LIPOPROTEIN"/>
    <property type="match status" value="1"/>
</dbReference>
<gene>
    <name evidence="6" type="ORF">TM35_000071010</name>
</gene>
<dbReference type="Proteomes" id="UP000192257">
    <property type="component" value="Unassembled WGS sequence"/>
</dbReference>
<dbReference type="GO" id="GO:0016020">
    <property type="term" value="C:membrane"/>
    <property type="evidence" value="ECO:0007669"/>
    <property type="project" value="TreeGrafter"/>
</dbReference>
<dbReference type="SUPFAM" id="SSF50939">
    <property type="entry name" value="Sialidases"/>
    <property type="match status" value="1"/>
</dbReference>
<dbReference type="Pfam" id="PF13859">
    <property type="entry name" value="BNR_3"/>
    <property type="match status" value="1"/>
</dbReference>
<feature type="compositionally biased region" description="Polar residues" evidence="2">
    <location>
        <begin position="694"/>
        <end position="711"/>
    </location>
</feature>
<evidence type="ECO:0000259" key="5">
    <source>
        <dbReference type="Pfam" id="PF22925"/>
    </source>
</evidence>
<sequence length="815" mass="91536">MKYNINRSLFVVLLLLLLGCISGYAKPAVPQTKSASVFTITQKTTLPTARYQWQSKLLQYSSQEPPLRKFYTPYLMQVNGELVVMASATIHPASNNQYETINFQRRKSSDNGTKWIPEYERIEPLPFNRYSKDYIPSPNEKDYYPAFVLVESNNTPTVDGTPYYFSQNAEKKYSTLRIMEVKPEKSSSKGYSMGYASVLAQFPFRHGYDEFIKFVGNTSSPILTMKSNTLVFPVQLLSRYNRSAAGVMYFKPDEKVWKLGGVVSDEGNTYNPAVIEWENEKLIMIAQHDSGYYRVYESTNLGKNWKESTSTLSRVWANSPIPPGRGTQNIFITATIDGKRVIFFTQSVETEAGNELHLWLTDNTHIYHVGLISKGQKVTTSTLLFKDDKLYCLYEAGTPEEYKVLFVDLTAVMGKIKIVLSTWTNQDTLVSKCHCYNETCASSECRIPTTGLVGYLSGNIDGDKWNDEYLCVDATVKGAKSNYEFNGLIFKGADAGAIWPVSANRLAKQYHFTNYAFTLAATVTIHEVPKKDSSPLLGVKLKDRNGQEILLGVSYTNESKWSTVKNGNEGKAEILKWEVEKNYSVILTFENGKGSVYINGTRLDVGTDLKITEKKEITHFYFGEYSEGGKGNVIVNMSVKDVMLYNRVLSNEEIDTLLRSRMNISFEDRDGEKILQDILNRPGVVKSSPLEATETPQNSTTSTPAKTTNASAPVIPESQPSPEPASRIVPEVKESPEKPQQKEKIPENKATSTKTTAPAHISNRIQEHLQNTTQSNTIRDVKARQNKTIDGTVRIYESVLPILLLGLWALATSLL</sequence>
<keyword evidence="1" id="KW-0677">Repeat</keyword>
<accession>A0A1X0P167</accession>
<organism evidence="6 7">
    <name type="scientific">Trypanosoma theileri</name>
    <dbReference type="NCBI Taxonomy" id="67003"/>
    <lineage>
        <taxon>Eukaryota</taxon>
        <taxon>Discoba</taxon>
        <taxon>Euglenozoa</taxon>
        <taxon>Kinetoplastea</taxon>
        <taxon>Metakinetoplastina</taxon>
        <taxon>Trypanosomatida</taxon>
        <taxon>Trypanosomatidae</taxon>
        <taxon>Trypanosoma</taxon>
    </lineage>
</organism>
<dbReference type="AlphaFoldDB" id="A0A1X0P167"/>
<dbReference type="PANTHER" id="PTHR10628:SF30">
    <property type="entry name" value="EXO-ALPHA-SIALIDASE"/>
    <property type="match status" value="1"/>
</dbReference>
<proteinExistence type="predicted"/>
<keyword evidence="3" id="KW-0732">Signal</keyword>
<dbReference type="CDD" id="cd15482">
    <property type="entry name" value="Sialidase_non-viral"/>
    <property type="match status" value="1"/>
</dbReference>
<comment type="caution">
    <text evidence="6">The sequence shown here is derived from an EMBL/GenBank/DDBJ whole genome shotgun (WGS) entry which is preliminary data.</text>
</comment>
<dbReference type="InterPro" id="IPR036278">
    <property type="entry name" value="Sialidase_sf"/>
</dbReference>
<dbReference type="GO" id="GO:0009313">
    <property type="term" value="P:oligosaccharide catabolic process"/>
    <property type="evidence" value="ECO:0007669"/>
    <property type="project" value="TreeGrafter"/>
</dbReference>
<reference evidence="6 7" key="1">
    <citation type="submission" date="2017-03" db="EMBL/GenBank/DDBJ databases">
        <title>An alternative strategy for trypanosome survival in the mammalian bloodstream revealed through genome and transcriptome analysis of the ubiquitous bovine parasite Trypanosoma (Megatrypanum) theileri.</title>
        <authorList>
            <person name="Kelly S."/>
            <person name="Ivens A."/>
            <person name="Mott A."/>
            <person name="O'Neill E."/>
            <person name="Emms D."/>
            <person name="Macleod O."/>
            <person name="Voorheis P."/>
            <person name="Matthews J."/>
            <person name="Matthews K."/>
            <person name="Carrington M."/>
        </authorList>
    </citation>
    <scope>NUCLEOTIDE SEQUENCE [LARGE SCALE GENOMIC DNA]</scope>
    <source>
        <strain evidence="6">Edinburgh</strain>
    </source>
</reference>
<dbReference type="InterPro" id="IPR013320">
    <property type="entry name" value="ConA-like_dom_sf"/>
</dbReference>
<evidence type="ECO:0000256" key="3">
    <source>
        <dbReference type="SAM" id="SignalP"/>
    </source>
</evidence>
<dbReference type="GeneID" id="39983327"/>
<dbReference type="Pfam" id="PF22925">
    <property type="entry name" value="TS_C"/>
    <property type="match status" value="1"/>
</dbReference>
<dbReference type="SUPFAM" id="SSF49899">
    <property type="entry name" value="Concanavalin A-like lectins/glucanases"/>
    <property type="match status" value="1"/>
</dbReference>
<evidence type="ECO:0000256" key="2">
    <source>
        <dbReference type="SAM" id="MobiDB-lite"/>
    </source>
</evidence>
<dbReference type="RefSeq" id="XP_028884743.1">
    <property type="nucleotide sequence ID" value="XM_029023547.1"/>
</dbReference>
<dbReference type="EMBL" id="NBCO01000007">
    <property type="protein sequence ID" value="ORC90677.1"/>
    <property type="molecule type" value="Genomic_DNA"/>
</dbReference>
<feature type="signal peptide" evidence="3">
    <location>
        <begin position="1"/>
        <end position="25"/>
    </location>
</feature>